<evidence type="ECO:0000313" key="2">
    <source>
        <dbReference type="Proteomes" id="UP001055102"/>
    </source>
</evidence>
<name>A0ABQ4SUI7_9HYPH</name>
<evidence type="ECO:0000313" key="1">
    <source>
        <dbReference type="EMBL" id="GJE06757.1"/>
    </source>
</evidence>
<protein>
    <recommendedName>
        <fullName evidence="3">Apea-like HEPN domain-containing protein</fullName>
    </recommendedName>
</protein>
<dbReference type="EMBL" id="BPQR01000034">
    <property type="protein sequence ID" value="GJE06757.1"/>
    <property type="molecule type" value="Genomic_DNA"/>
</dbReference>
<dbReference type="Proteomes" id="UP001055102">
    <property type="component" value="Unassembled WGS sequence"/>
</dbReference>
<organism evidence="1 2">
    <name type="scientific">Methylobacterium jeotgali</name>
    <dbReference type="NCBI Taxonomy" id="381630"/>
    <lineage>
        <taxon>Bacteria</taxon>
        <taxon>Pseudomonadati</taxon>
        <taxon>Pseudomonadota</taxon>
        <taxon>Alphaproteobacteria</taxon>
        <taxon>Hyphomicrobiales</taxon>
        <taxon>Methylobacteriaceae</taxon>
        <taxon>Methylobacterium</taxon>
    </lineage>
</organism>
<reference evidence="1" key="2">
    <citation type="submission" date="2021-08" db="EMBL/GenBank/DDBJ databases">
        <authorList>
            <person name="Tani A."/>
            <person name="Ola A."/>
            <person name="Ogura Y."/>
            <person name="Katsura K."/>
            <person name="Hayashi T."/>
        </authorList>
    </citation>
    <scope>NUCLEOTIDE SEQUENCE</scope>
    <source>
        <strain evidence="1">LMG 23639</strain>
    </source>
</reference>
<reference evidence="1" key="1">
    <citation type="journal article" date="2021" name="Front. Microbiol.">
        <title>Comprehensive Comparative Genomics and Phenotyping of Methylobacterium Species.</title>
        <authorList>
            <person name="Alessa O."/>
            <person name="Ogura Y."/>
            <person name="Fujitani Y."/>
            <person name="Takami H."/>
            <person name="Hayashi T."/>
            <person name="Sahin N."/>
            <person name="Tani A."/>
        </authorList>
    </citation>
    <scope>NUCLEOTIDE SEQUENCE</scope>
    <source>
        <strain evidence="1">LMG 23639</strain>
    </source>
</reference>
<gene>
    <name evidence="1" type="ORF">AOPFMNJM_2079</name>
</gene>
<comment type="caution">
    <text evidence="1">The sequence shown here is derived from an EMBL/GenBank/DDBJ whole genome shotgun (WGS) entry which is preliminary data.</text>
</comment>
<proteinExistence type="predicted"/>
<evidence type="ECO:0008006" key="3">
    <source>
        <dbReference type="Google" id="ProtNLM"/>
    </source>
</evidence>
<accession>A0ABQ4SUI7</accession>
<sequence length="253" mass="28842">MICFCPCLECSKNMHALVASGNWRLYKLSYNEELIYEFTCDHGHENLIVVQKEKFEVLFQIASLAYLDGYFREAVVTFTSALERFYEFFIQVMYVESGRDEAQFLEAWKSVKSSSERQIGAYALIHALTLGSPAQILSSAQVSFRNKVVHQGHIPSDQEAYSYGNSILILMRDKLTFLREKYNISFDKVVSKKADLTRVVQKYQRIPASLSDDTIIGCGSYPIAPESLRAGLDMLQSYRAFAQRAPLKGVRHT</sequence>
<keyword evidence="2" id="KW-1185">Reference proteome</keyword>